<dbReference type="PANTHER" id="PTHR11668">
    <property type="entry name" value="SERINE/THREONINE PROTEIN PHOSPHATASE"/>
    <property type="match status" value="1"/>
</dbReference>
<evidence type="ECO:0000259" key="9">
    <source>
        <dbReference type="PROSITE" id="PS00125"/>
    </source>
</evidence>
<dbReference type="SMART" id="SM00156">
    <property type="entry name" value="PP2Ac"/>
    <property type="match status" value="1"/>
</dbReference>
<accession>A0A1J4JIU1</accession>
<dbReference type="InterPro" id="IPR004843">
    <property type="entry name" value="Calcineurin-like_PHP"/>
</dbReference>
<evidence type="ECO:0000256" key="7">
    <source>
        <dbReference type="ARBA" id="ARBA00048336"/>
    </source>
</evidence>
<dbReference type="AlphaFoldDB" id="A0A1J4JIU1"/>
<dbReference type="PANTHER" id="PTHR11668:SF300">
    <property type="entry name" value="SERINE_THREONINE-PROTEIN PHOSPHATASE"/>
    <property type="match status" value="1"/>
</dbReference>
<gene>
    <name evidence="10" type="ORF">TRFO_35332</name>
</gene>
<evidence type="ECO:0000256" key="3">
    <source>
        <dbReference type="ARBA" id="ARBA00022801"/>
    </source>
</evidence>
<evidence type="ECO:0000313" key="10">
    <source>
        <dbReference type="EMBL" id="OHS98271.1"/>
    </source>
</evidence>
<name>A0A1J4JIU1_9EUKA</name>
<dbReference type="GO" id="GO:0004722">
    <property type="term" value="F:protein serine/threonine phosphatase activity"/>
    <property type="evidence" value="ECO:0007669"/>
    <property type="project" value="UniProtKB-EC"/>
</dbReference>
<keyword evidence="4" id="KW-0904">Protein phosphatase</keyword>
<dbReference type="PRINTS" id="PR00114">
    <property type="entry name" value="STPHPHTASE"/>
</dbReference>
<organism evidence="10 11">
    <name type="scientific">Tritrichomonas foetus</name>
    <dbReference type="NCBI Taxonomy" id="1144522"/>
    <lineage>
        <taxon>Eukaryota</taxon>
        <taxon>Metamonada</taxon>
        <taxon>Parabasalia</taxon>
        <taxon>Tritrichomonadida</taxon>
        <taxon>Tritrichomonadidae</taxon>
        <taxon>Tritrichomonas</taxon>
    </lineage>
</organism>
<evidence type="ECO:0000256" key="8">
    <source>
        <dbReference type="RuleBase" id="RU004273"/>
    </source>
</evidence>
<dbReference type="RefSeq" id="XP_068351408.1">
    <property type="nucleotide sequence ID" value="XM_068510190.1"/>
</dbReference>
<evidence type="ECO:0000313" key="11">
    <source>
        <dbReference type="Proteomes" id="UP000179807"/>
    </source>
</evidence>
<evidence type="ECO:0000256" key="5">
    <source>
        <dbReference type="ARBA" id="ARBA00023211"/>
    </source>
</evidence>
<protein>
    <recommendedName>
        <fullName evidence="8">Serine/threonine-protein phosphatase</fullName>
        <ecNumber evidence="8">3.1.3.16</ecNumber>
    </recommendedName>
</protein>
<comment type="catalytic activity">
    <reaction evidence="6">
        <text>O-phospho-L-seryl-[protein] + H2O = L-seryl-[protein] + phosphate</text>
        <dbReference type="Rhea" id="RHEA:20629"/>
        <dbReference type="Rhea" id="RHEA-COMP:9863"/>
        <dbReference type="Rhea" id="RHEA-COMP:11604"/>
        <dbReference type="ChEBI" id="CHEBI:15377"/>
        <dbReference type="ChEBI" id="CHEBI:29999"/>
        <dbReference type="ChEBI" id="CHEBI:43474"/>
        <dbReference type="ChEBI" id="CHEBI:83421"/>
        <dbReference type="EC" id="3.1.3.16"/>
    </reaction>
</comment>
<dbReference type="CDD" id="cd00144">
    <property type="entry name" value="MPP_PPP_family"/>
    <property type="match status" value="1"/>
</dbReference>
<evidence type="ECO:0000256" key="6">
    <source>
        <dbReference type="ARBA" id="ARBA00047761"/>
    </source>
</evidence>
<comment type="similarity">
    <text evidence="8">Belongs to the PPP phosphatase family.</text>
</comment>
<evidence type="ECO:0000256" key="2">
    <source>
        <dbReference type="ARBA" id="ARBA00022723"/>
    </source>
</evidence>
<evidence type="ECO:0000256" key="4">
    <source>
        <dbReference type="ARBA" id="ARBA00022912"/>
    </source>
</evidence>
<keyword evidence="5" id="KW-0464">Manganese</keyword>
<comment type="cofactor">
    <cofactor evidence="1">
        <name>Mn(2+)</name>
        <dbReference type="ChEBI" id="CHEBI:29035"/>
    </cofactor>
</comment>
<dbReference type="EMBL" id="MLAK01001065">
    <property type="protein sequence ID" value="OHS98271.1"/>
    <property type="molecule type" value="Genomic_DNA"/>
</dbReference>
<dbReference type="Pfam" id="PF00149">
    <property type="entry name" value="Metallophos"/>
    <property type="match status" value="1"/>
</dbReference>
<dbReference type="GeneID" id="94844894"/>
<dbReference type="InterPro" id="IPR006186">
    <property type="entry name" value="Ser/Thr-sp_prot-phosphatase"/>
</dbReference>
<comment type="catalytic activity">
    <reaction evidence="7 8">
        <text>O-phospho-L-threonyl-[protein] + H2O = L-threonyl-[protein] + phosphate</text>
        <dbReference type="Rhea" id="RHEA:47004"/>
        <dbReference type="Rhea" id="RHEA-COMP:11060"/>
        <dbReference type="Rhea" id="RHEA-COMP:11605"/>
        <dbReference type="ChEBI" id="CHEBI:15377"/>
        <dbReference type="ChEBI" id="CHEBI:30013"/>
        <dbReference type="ChEBI" id="CHEBI:43474"/>
        <dbReference type="ChEBI" id="CHEBI:61977"/>
        <dbReference type="EC" id="3.1.3.16"/>
    </reaction>
</comment>
<proteinExistence type="inferred from homology"/>
<reference evidence="10" key="1">
    <citation type="submission" date="2016-10" db="EMBL/GenBank/DDBJ databases">
        <authorList>
            <person name="Benchimol M."/>
            <person name="Almeida L.G."/>
            <person name="Vasconcelos A.T."/>
            <person name="Perreira-Neves A."/>
            <person name="Rosa I.A."/>
            <person name="Tasca T."/>
            <person name="Bogo M.R."/>
            <person name="de Souza W."/>
        </authorList>
    </citation>
    <scope>NUCLEOTIDE SEQUENCE [LARGE SCALE GENOMIC DNA]</scope>
    <source>
        <strain evidence="10">K</strain>
    </source>
</reference>
<dbReference type="EC" id="3.1.3.16" evidence="8"/>
<keyword evidence="11" id="KW-1185">Reference proteome</keyword>
<dbReference type="VEuPathDB" id="TrichDB:TRFO_35332"/>
<dbReference type="Gene3D" id="3.60.21.10">
    <property type="match status" value="1"/>
</dbReference>
<dbReference type="GO" id="GO:0046872">
    <property type="term" value="F:metal ion binding"/>
    <property type="evidence" value="ECO:0007669"/>
    <property type="project" value="UniProtKB-KW"/>
</dbReference>
<keyword evidence="2" id="KW-0479">Metal-binding</keyword>
<keyword evidence="3 8" id="KW-0378">Hydrolase</keyword>
<comment type="caution">
    <text evidence="10">The sequence shown here is derived from an EMBL/GenBank/DDBJ whole genome shotgun (WGS) entry which is preliminary data.</text>
</comment>
<dbReference type="InterPro" id="IPR029052">
    <property type="entry name" value="Metallo-depent_PP-like"/>
</dbReference>
<feature type="domain" description="Serine/threonine specific protein phosphatases" evidence="9">
    <location>
        <begin position="217"/>
        <end position="222"/>
    </location>
</feature>
<evidence type="ECO:0000256" key="1">
    <source>
        <dbReference type="ARBA" id="ARBA00001936"/>
    </source>
</evidence>
<dbReference type="Proteomes" id="UP000179807">
    <property type="component" value="Unassembled WGS sequence"/>
</dbReference>
<dbReference type="GO" id="GO:0005737">
    <property type="term" value="C:cytoplasm"/>
    <property type="evidence" value="ECO:0007669"/>
    <property type="project" value="TreeGrafter"/>
</dbReference>
<dbReference type="SUPFAM" id="SSF56300">
    <property type="entry name" value="Metallo-dependent phosphatases"/>
    <property type="match status" value="1"/>
</dbReference>
<sequence length="541" mass="60473">MNRTAASDVILKAFNTFIGATEKEICLLGTSQLPLPMFDNQVILDLCYETLEVLRPIGGVVDIMTTKNGSPQYTARITSRSWELPKTHQHTDSPKHGEIISNSENIGASGEIISNNGENIKSDIHSETIDSPNNNNPNLITPEANQKTLYADGPVYIVGDLHGNLHDLLRIYNRIYELGDWNIIFLGDYIDRGNYSLEVILFLFALLCKYPKNIVLIRGNHEFPCVGQKEFLLDELKQAYTNAQEIYDMFHSVFSWMPLACVIDKSILCLHGGLSPLLEDVDQIRRINYPIVDYEDPLIADILWSDPCTTVNSFVSSTRGVGSLFGIGAASAFLKKNNLKYLIRAHQCASEGYEQVIENVFTIFSTSFYTDLENRGGFVLIDNNHCFHNKNEQNTSRGNDSGRVRRNSHNVGLLSAMGINLDLLSTNLIPNYGNNYKNGTVINNELVFFSISPFKAIKREKATFYEHVATQKLRTKMLSLGKYATASYGPHGGVFMPQPRKTKSNKVVSNSIIPKTSPMQLKRKRPSSISCATFAGQSSVF</sequence>
<dbReference type="InterPro" id="IPR050341">
    <property type="entry name" value="PP1_catalytic_subunit"/>
</dbReference>
<dbReference type="GO" id="GO:0005634">
    <property type="term" value="C:nucleus"/>
    <property type="evidence" value="ECO:0007669"/>
    <property type="project" value="TreeGrafter"/>
</dbReference>
<dbReference type="PROSITE" id="PS00125">
    <property type="entry name" value="SER_THR_PHOSPHATASE"/>
    <property type="match status" value="1"/>
</dbReference>